<keyword evidence="4 6" id="KW-0378">Hydrolase</keyword>
<dbReference type="OrthoDB" id="206201at2759"/>
<evidence type="ECO:0000256" key="4">
    <source>
        <dbReference type="ARBA" id="ARBA00022801"/>
    </source>
</evidence>
<dbReference type="Pfam" id="PF00082">
    <property type="entry name" value="Peptidase_S8"/>
    <property type="match status" value="1"/>
</dbReference>
<dbReference type="InterPro" id="IPR023827">
    <property type="entry name" value="Peptidase_S8_Asp-AS"/>
</dbReference>
<proteinExistence type="inferred from homology"/>
<dbReference type="InterPro" id="IPR037045">
    <property type="entry name" value="S8pro/Inhibitor_I9_sf"/>
</dbReference>
<evidence type="ECO:0000256" key="2">
    <source>
        <dbReference type="ARBA" id="ARBA00022670"/>
    </source>
</evidence>
<dbReference type="InterPro" id="IPR010259">
    <property type="entry name" value="S8pro/Inhibitor_I9"/>
</dbReference>
<evidence type="ECO:0000256" key="5">
    <source>
        <dbReference type="ARBA" id="ARBA00022825"/>
    </source>
</evidence>
<dbReference type="GO" id="GO:0006508">
    <property type="term" value="P:proteolysis"/>
    <property type="evidence" value="ECO:0007669"/>
    <property type="project" value="UniProtKB-KW"/>
</dbReference>
<accession>A0A084Q7U8</accession>
<evidence type="ECO:0000259" key="8">
    <source>
        <dbReference type="Pfam" id="PF00082"/>
    </source>
</evidence>
<reference evidence="10 11" key="1">
    <citation type="journal article" date="2014" name="BMC Genomics">
        <title>Comparative genome sequencing reveals chemotype-specific gene clusters in the toxigenic black mold Stachybotrys.</title>
        <authorList>
            <person name="Semeiks J."/>
            <person name="Borek D."/>
            <person name="Otwinowski Z."/>
            <person name="Grishin N.V."/>
        </authorList>
    </citation>
    <scope>NUCLEOTIDE SEQUENCE [LARGE SCALE GENOMIC DNA]</scope>
    <source>
        <strain evidence="10 11">IBT 40285</strain>
    </source>
</reference>
<dbReference type="Gene3D" id="3.40.50.200">
    <property type="entry name" value="Peptidase S8/S53 domain"/>
    <property type="match status" value="1"/>
</dbReference>
<organism evidence="10 11">
    <name type="scientific">Stachybotrys chlorohalonatus (strain IBT 40285)</name>
    <dbReference type="NCBI Taxonomy" id="1283841"/>
    <lineage>
        <taxon>Eukaryota</taxon>
        <taxon>Fungi</taxon>
        <taxon>Dikarya</taxon>
        <taxon>Ascomycota</taxon>
        <taxon>Pezizomycotina</taxon>
        <taxon>Sordariomycetes</taxon>
        <taxon>Hypocreomycetidae</taxon>
        <taxon>Hypocreales</taxon>
        <taxon>Stachybotryaceae</taxon>
        <taxon>Stachybotrys</taxon>
    </lineage>
</organism>
<dbReference type="PRINTS" id="PR00723">
    <property type="entry name" value="SUBTILISIN"/>
</dbReference>
<sequence length="385" mass="40114">MKLSLLALIPAALATPIVQRRSEPAPLHIRRDIEALIADQYIVKYYDVSASSVVENGIKKLSVKPKHLFKGAIRGFAAKLDQKTLDLLRDDPNVEFIEQDAKVQLNAYVTQSGAPWGLARLSSRSPGASNYTYDNSAGAGTCSYIIDSGIEANHSDFSGRASQIYGDTDGNGHGTHVAGIIGSNTYGVAKRTTLLGVKVLNDYGSGSYSDIIAGIDFVISDARSRSCPNGAFVNMSLGGDNSATLNAAAYSMIQANIFVAVSAGNRNTDAADYSPANEPSVCTVGATNSSDGRAAGTNYGSVIDIFAPGQSILSTYIRNGTRSLSGTSMASPHVAGLAAYLSGLKGYNGALATCQQIIELATTGLISDLPGGTPNRLVFNGNPSG</sequence>
<dbReference type="InterPro" id="IPR000209">
    <property type="entry name" value="Peptidase_S8/S53_dom"/>
</dbReference>
<dbReference type="SUPFAM" id="SSF54897">
    <property type="entry name" value="Protease propeptides/inhibitors"/>
    <property type="match status" value="1"/>
</dbReference>
<evidence type="ECO:0000313" key="11">
    <source>
        <dbReference type="Proteomes" id="UP000028524"/>
    </source>
</evidence>
<dbReference type="InterPro" id="IPR036852">
    <property type="entry name" value="Peptidase_S8/S53_dom_sf"/>
</dbReference>
<dbReference type="Pfam" id="PF05922">
    <property type="entry name" value="Inhibitor_I9"/>
    <property type="match status" value="1"/>
</dbReference>
<gene>
    <name evidence="10" type="ORF">S40285_08931</name>
</gene>
<evidence type="ECO:0000256" key="6">
    <source>
        <dbReference type="PROSITE-ProRule" id="PRU01240"/>
    </source>
</evidence>
<dbReference type="SUPFAM" id="SSF52743">
    <property type="entry name" value="Subtilisin-like"/>
    <property type="match status" value="1"/>
</dbReference>
<keyword evidence="11" id="KW-1185">Reference proteome</keyword>
<dbReference type="InterPro" id="IPR034193">
    <property type="entry name" value="PCSK9_ProteinaseK-like"/>
</dbReference>
<comment type="similarity">
    <text evidence="1 6 7">Belongs to the peptidase S8 family.</text>
</comment>
<dbReference type="InterPro" id="IPR023828">
    <property type="entry name" value="Peptidase_S8_Ser-AS"/>
</dbReference>
<evidence type="ECO:0008006" key="12">
    <source>
        <dbReference type="Google" id="ProtNLM"/>
    </source>
</evidence>
<dbReference type="GO" id="GO:0004252">
    <property type="term" value="F:serine-type endopeptidase activity"/>
    <property type="evidence" value="ECO:0007669"/>
    <property type="project" value="UniProtKB-UniRule"/>
</dbReference>
<dbReference type="PANTHER" id="PTHR43806">
    <property type="entry name" value="PEPTIDASE S8"/>
    <property type="match status" value="1"/>
</dbReference>
<dbReference type="PROSITE" id="PS00137">
    <property type="entry name" value="SUBTILASE_HIS"/>
    <property type="match status" value="1"/>
</dbReference>
<keyword evidence="3" id="KW-0732">Signal</keyword>
<feature type="domain" description="Inhibitor I9" evidence="9">
    <location>
        <begin position="55"/>
        <end position="105"/>
    </location>
</feature>
<dbReference type="EMBL" id="KL661942">
    <property type="protein sequence ID" value="KFA60033.1"/>
    <property type="molecule type" value="Genomic_DNA"/>
</dbReference>
<dbReference type="FunFam" id="3.40.50.200:FF:000014">
    <property type="entry name" value="Proteinase K"/>
    <property type="match status" value="1"/>
</dbReference>
<dbReference type="PROSITE" id="PS00136">
    <property type="entry name" value="SUBTILASE_ASP"/>
    <property type="match status" value="1"/>
</dbReference>
<dbReference type="PANTHER" id="PTHR43806:SF58">
    <property type="entry name" value="ALKALINE PROTEASE 1-RELATED"/>
    <property type="match status" value="1"/>
</dbReference>
<dbReference type="CDD" id="cd04077">
    <property type="entry name" value="Peptidases_S8_PCSK9_ProteinaseK_like"/>
    <property type="match status" value="1"/>
</dbReference>
<dbReference type="OMA" id="DNPPSWG"/>
<feature type="domain" description="Peptidase S8/S53" evidence="8">
    <location>
        <begin position="145"/>
        <end position="343"/>
    </location>
</feature>
<evidence type="ECO:0000256" key="1">
    <source>
        <dbReference type="ARBA" id="ARBA00011073"/>
    </source>
</evidence>
<dbReference type="InterPro" id="IPR022398">
    <property type="entry name" value="Peptidase_S8_His-AS"/>
</dbReference>
<dbReference type="InterPro" id="IPR050131">
    <property type="entry name" value="Peptidase_S8_subtilisin-like"/>
</dbReference>
<dbReference type="STRING" id="1283841.A0A084Q7U8"/>
<feature type="active site" description="Charge relay system" evidence="6">
    <location>
        <position position="328"/>
    </location>
</feature>
<evidence type="ECO:0000313" key="10">
    <source>
        <dbReference type="EMBL" id="KFA60033.1"/>
    </source>
</evidence>
<evidence type="ECO:0000259" key="9">
    <source>
        <dbReference type="Pfam" id="PF05922"/>
    </source>
</evidence>
<keyword evidence="2 6" id="KW-0645">Protease</keyword>
<protein>
    <recommendedName>
        <fullName evidence="12">Peptidase S8/S53 domain-containing protein</fullName>
    </recommendedName>
</protein>
<evidence type="ECO:0000256" key="7">
    <source>
        <dbReference type="RuleBase" id="RU003355"/>
    </source>
</evidence>
<name>A0A084Q7U8_STAC4</name>
<feature type="active site" description="Charge relay system" evidence="6">
    <location>
        <position position="173"/>
    </location>
</feature>
<dbReference type="Proteomes" id="UP000028524">
    <property type="component" value="Unassembled WGS sequence"/>
</dbReference>
<dbReference type="InterPro" id="IPR015500">
    <property type="entry name" value="Peptidase_S8_subtilisin-rel"/>
</dbReference>
<dbReference type="PROSITE" id="PS51892">
    <property type="entry name" value="SUBTILASE"/>
    <property type="match status" value="1"/>
</dbReference>
<keyword evidence="5 6" id="KW-0720">Serine protease</keyword>
<dbReference type="AlphaFoldDB" id="A0A084Q7U8"/>
<dbReference type="InParanoid" id="A0A084Q7U8"/>
<dbReference type="PROSITE" id="PS00138">
    <property type="entry name" value="SUBTILASE_SER"/>
    <property type="match status" value="1"/>
</dbReference>
<feature type="active site" description="Charge relay system" evidence="6">
    <location>
        <position position="147"/>
    </location>
</feature>
<dbReference type="Gene3D" id="3.30.70.80">
    <property type="entry name" value="Peptidase S8 propeptide/proteinase inhibitor I9"/>
    <property type="match status" value="1"/>
</dbReference>
<dbReference type="HOGENOM" id="CLU_011263_1_0_1"/>
<evidence type="ECO:0000256" key="3">
    <source>
        <dbReference type="ARBA" id="ARBA00022729"/>
    </source>
</evidence>
<dbReference type="GO" id="GO:0005576">
    <property type="term" value="C:extracellular region"/>
    <property type="evidence" value="ECO:0007669"/>
    <property type="project" value="UniProtKB-ARBA"/>
</dbReference>